<evidence type="ECO:0000256" key="2">
    <source>
        <dbReference type="ARBA" id="ARBA00022741"/>
    </source>
</evidence>
<accession>A0A6L5QEH1</accession>
<dbReference type="SMART" id="SM00382">
    <property type="entry name" value="AAA"/>
    <property type="match status" value="1"/>
</dbReference>
<proteinExistence type="predicted"/>
<evidence type="ECO:0000259" key="6">
    <source>
        <dbReference type="PROSITE" id="PS50901"/>
    </source>
</evidence>
<dbReference type="SUPFAM" id="SSF52540">
    <property type="entry name" value="P-loop containing nucleoside triphosphate hydrolases"/>
    <property type="match status" value="1"/>
</dbReference>
<feature type="binding site" evidence="5">
    <location>
        <begin position="282"/>
        <end position="289"/>
    </location>
    <ligand>
        <name>ATP</name>
        <dbReference type="ChEBI" id="CHEBI:30616"/>
    </ligand>
</feature>
<dbReference type="InterPro" id="IPR050206">
    <property type="entry name" value="FtsK/SpoIIIE/SftA"/>
</dbReference>
<feature type="domain" description="FtsK" evidence="6">
    <location>
        <begin position="265"/>
        <end position="448"/>
    </location>
</feature>
<sequence length="497" mass="55204">MSSLYFTSDERDFFERVRQHGLFQKGAPAWLTVRFALAHSLRLDTLPDSSYGVPTTRVSELELEQITGFDKPNPSEDYDDEMRLLLSVRHAQDLFGDDKAYLDCLQRHARRGLELMKAAWQPSRTFHDYLLDELYSDVQVGTQTGEIVSSSFDFDALMQGLNQIGVSAEAAAPEQEGPRLNRYSLKLGSVEDYERLRKGLDDLAFAMGLGNAGIAFAREHGERRVIVDIPRPGASWHDISWRNVRSALEHRPESLPVSPGVDVLGRPLIFDLVEAPHLFIAGATGSGKSVCLNALLMSLLVAKRPPELLMIDPKGVDLTEYSQYALLRGKQVITDMSEAVNALRDVVKEMENRQAVLRQYDARNLAEAQANGAQLERLVVVIDELADFMMGKSGAEEPLIRLAQKARATGIHLLLATQRPDAATFPGLLRANIPSRIALTVQKATDSRIILDEGGAEKLLMRGDMLVKLAGRETMRAHGARIDLADIRAAVLEVNRR</sequence>
<dbReference type="RefSeq" id="WP_154363907.1">
    <property type="nucleotide sequence ID" value="NZ_WKJM01000006.1"/>
</dbReference>
<comment type="function">
    <text evidence="4">Essential cell division protein that coordinates cell division and chromosome segregation. The N-terminus is involved in assembly of the cell-division machinery. The C-terminus functions as a DNA motor that moves dsDNA in an ATP-dependent manner towards the dif recombination site, which is located within the replication terminus region. Translocation stops specifically at Xer-dif sites, where FtsK interacts with the Xer recombinase, allowing activation of chromosome unlinking by recombination. FtsK orienting polar sequences (KOPS) guide the direction of DNA translocation. FtsK can remove proteins from DNA as it translocates, but translocation stops specifically at XerCD-dif site, thereby preventing removal of XerC and XerD from dif.</text>
</comment>
<keyword evidence="3 5" id="KW-0067">ATP-binding</keyword>
<dbReference type="Pfam" id="PF01580">
    <property type="entry name" value="FtsK_SpoIIIE"/>
    <property type="match status" value="1"/>
</dbReference>
<name>A0A6L5QEH1_9BURK</name>
<evidence type="ECO:0000256" key="3">
    <source>
        <dbReference type="ARBA" id="ARBA00022840"/>
    </source>
</evidence>
<dbReference type="AlphaFoldDB" id="A0A6L5QEH1"/>
<keyword evidence="2 5" id="KW-0547">Nucleotide-binding</keyword>
<comment type="caution">
    <text evidence="7">The sequence shown here is derived from an EMBL/GenBank/DDBJ whole genome shotgun (WGS) entry which is preliminary data.</text>
</comment>
<dbReference type="EMBL" id="WKJM01000006">
    <property type="protein sequence ID" value="MRX08134.1"/>
    <property type="molecule type" value="Genomic_DNA"/>
</dbReference>
<comment type="subcellular location">
    <subcellularLocation>
        <location evidence="1">Endomembrane system</location>
    </subcellularLocation>
</comment>
<evidence type="ECO:0000256" key="5">
    <source>
        <dbReference type="PROSITE-ProRule" id="PRU00289"/>
    </source>
</evidence>
<dbReference type="GO" id="GO:0005524">
    <property type="term" value="F:ATP binding"/>
    <property type="evidence" value="ECO:0007669"/>
    <property type="project" value="UniProtKB-UniRule"/>
</dbReference>
<evidence type="ECO:0000313" key="8">
    <source>
        <dbReference type="Proteomes" id="UP000481037"/>
    </source>
</evidence>
<dbReference type="InterPro" id="IPR003593">
    <property type="entry name" value="AAA+_ATPase"/>
</dbReference>
<dbReference type="CDD" id="cd01127">
    <property type="entry name" value="TrwB_TraG_TraD_VirD4"/>
    <property type="match status" value="1"/>
</dbReference>
<dbReference type="InterPro" id="IPR002543">
    <property type="entry name" value="FtsK_dom"/>
</dbReference>
<reference evidence="7 8" key="1">
    <citation type="submission" date="2019-11" db="EMBL/GenBank/DDBJ databases">
        <title>Novel species isolated from a subtropical stream in China.</title>
        <authorList>
            <person name="Lu H."/>
        </authorList>
    </citation>
    <scope>NUCLEOTIDE SEQUENCE [LARGE SCALE GENOMIC DNA]</scope>
    <source>
        <strain evidence="7 8">FT25W</strain>
    </source>
</reference>
<dbReference type="GO" id="GO:0003677">
    <property type="term" value="F:DNA binding"/>
    <property type="evidence" value="ECO:0007669"/>
    <property type="project" value="InterPro"/>
</dbReference>
<gene>
    <name evidence="7" type="ORF">GJ697_09845</name>
</gene>
<dbReference type="Gene3D" id="3.40.50.300">
    <property type="entry name" value="P-loop containing nucleotide triphosphate hydrolases"/>
    <property type="match status" value="1"/>
</dbReference>
<keyword evidence="8" id="KW-1185">Reference proteome</keyword>
<dbReference type="PROSITE" id="PS50901">
    <property type="entry name" value="FTSK"/>
    <property type="match status" value="1"/>
</dbReference>
<evidence type="ECO:0000256" key="4">
    <source>
        <dbReference type="ARBA" id="ARBA00024784"/>
    </source>
</evidence>
<organism evidence="7 8">
    <name type="scientific">Duganella alba</name>
    <dbReference type="NCBI Taxonomy" id="2666081"/>
    <lineage>
        <taxon>Bacteria</taxon>
        <taxon>Pseudomonadati</taxon>
        <taxon>Pseudomonadota</taxon>
        <taxon>Betaproteobacteria</taxon>
        <taxon>Burkholderiales</taxon>
        <taxon>Oxalobacteraceae</taxon>
        <taxon>Telluria group</taxon>
        <taxon>Duganella</taxon>
    </lineage>
</organism>
<dbReference type="InterPro" id="IPR027417">
    <property type="entry name" value="P-loop_NTPase"/>
</dbReference>
<evidence type="ECO:0000313" key="7">
    <source>
        <dbReference type="EMBL" id="MRX08134.1"/>
    </source>
</evidence>
<evidence type="ECO:0000256" key="1">
    <source>
        <dbReference type="ARBA" id="ARBA00004308"/>
    </source>
</evidence>
<dbReference type="PANTHER" id="PTHR22683">
    <property type="entry name" value="SPORULATION PROTEIN RELATED"/>
    <property type="match status" value="1"/>
</dbReference>
<protein>
    <submittedName>
        <fullName evidence="7">DUF87 domain-containing protein</fullName>
    </submittedName>
</protein>
<dbReference type="Proteomes" id="UP000481037">
    <property type="component" value="Unassembled WGS sequence"/>
</dbReference>
<dbReference type="PANTHER" id="PTHR22683:SF41">
    <property type="entry name" value="DNA TRANSLOCASE FTSK"/>
    <property type="match status" value="1"/>
</dbReference>